<accession>A0AAD4MFW1</accession>
<dbReference type="Proteomes" id="UP001201812">
    <property type="component" value="Unassembled WGS sequence"/>
</dbReference>
<keyword evidence="3" id="KW-1185">Reference proteome</keyword>
<keyword evidence="1" id="KW-1133">Transmembrane helix</keyword>
<name>A0AAD4MFW1_9BILA</name>
<keyword evidence="1" id="KW-0472">Membrane</keyword>
<evidence type="ECO:0000313" key="3">
    <source>
        <dbReference type="Proteomes" id="UP001201812"/>
    </source>
</evidence>
<protein>
    <submittedName>
        <fullName evidence="2">Uncharacterized protein</fullName>
    </submittedName>
</protein>
<proteinExistence type="predicted"/>
<organism evidence="2 3">
    <name type="scientific">Ditylenchus destructor</name>
    <dbReference type="NCBI Taxonomy" id="166010"/>
    <lineage>
        <taxon>Eukaryota</taxon>
        <taxon>Metazoa</taxon>
        <taxon>Ecdysozoa</taxon>
        <taxon>Nematoda</taxon>
        <taxon>Chromadorea</taxon>
        <taxon>Rhabditida</taxon>
        <taxon>Tylenchina</taxon>
        <taxon>Tylenchomorpha</taxon>
        <taxon>Sphaerularioidea</taxon>
        <taxon>Anguinidae</taxon>
        <taxon>Anguininae</taxon>
        <taxon>Ditylenchus</taxon>
    </lineage>
</organism>
<comment type="caution">
    <text evidence="2">The sequence shown here is derived from an EMBL/GenBank/DDBJ whole genome shotgun (WGS) entry which is preliminary data.</text>
</comment>
<reference evidence="2" key="1">
    <citation type="submission" date="2022-01" db="EMBL/GenBank/DDBJ databases">
        <title>Genome Sequence Resource for Two Populations of Ditylenchus destructor, the Migratory Endoparasitic Phytonematode.</title>
        <authorList>
            <person name="Zhang H."/>
            <person name="Lin R."/>
            <person name="Xie B."/>
        </authorList>
    </citation>
    <scope>NUCLEOTIDE SEQUENCE</scope>
    <source>
        <strain evidence="2">BazhouSP</strain>
    </source>
</reference>
<dbReference type="EMBL" id="JAKKPZ010000682">
    <property type="protein sequence ID" value="KAI1693058.1"/>
    <property type="molecule type" value="Genomic_DNA"/>
</dbReference>
<evidence type="ECO:0000256" key="1">
    <source>
        <dbReference type="SAM" id="Phobius"/>
    </source>
</evidence>
<feature type="transmembrane region" description="Helical" evidence="1">
    <location>
        <begin position="6"/>
        <end position="26"/>
    </location>
</feature>
<gene>
    <name evidence="2" type="ORF">DdX_20869</name>
</gene>
<dbReference type="AlphaFoldDB" id="A0AAD4MFW1"/>
<keyword evidence="1" id="KW-0812">Transmembrane</keyword>
<evidence type="ECO:0000313" key="2">
    <source>
        <dbReference type="EMBL" id="KAI1693058.1"/>
    </source>
</evidence>
<sequence length="207" mass="23601">MNSVTLYSSYVLIIIIIAMINLFFLISLGEALPISFTIPNFLPYLPKSLFAWGIDHTPKILDTRDKNSDQKRDNSNKAKQNLSNEDLDWTVLPPSVWTHLLMTRNPKQYWLSTESGQIIESPRITKASEPALIAIAKTKPQEFTRNHRHRHSPKHPKHSQTKVVITTVVQDRAQSTTTTEIPIVKKTTKLPRSRNPLCYFTALPCAD</sequence>